<keyword evidence="1" id="KW-0175">Coiled coil</keyword>
<keyword evidence="3" id="KW-0808">Transferase</keyword>
<dbReference type="FunFam" id="3.40.50.1000:FF:000069">
    <property type="entry name" value="HAD-superfamily subfamily IIA hydrolase"/>
    <property type="match status" value="1"/>
</dbReference>
<dbReference type="InterPro" id="IPR023214">
    <property type="entry name" value="HAD_sf"/>
</dbReference>
<evidence type="ECO:0000256" key="2">
    <source>
        <dbReference type="SAM" id="MobiDB-lite"/>
    </source>
</evidence>
<feature type="region of interest" description="Disordered" evidence="2">
    <location>
        <begin position="857"/>
        <end position="930"/>
    </location>
</feature>
<dbReference type="PANTHER" id="PTHR14269">
    <property type="entry name" value="CDP-DIACYLGLYCEROL--GLYCEROL-3-PHOSPHATE 3-PHOSPHATIDYLTRANSFERASE-RELATED"/>
    <property type="match status" value="1"/>
</dbReference>
<feature type="region of interest" description="Disordered" evidence="2">
    <location>
        <begin position="1"/>
        <end position="55"/>
    </location>
</feature>
<dbReference type="NCBIfam" id="TIGR01460">
    <property type="entry name" value="HAD-SF-IIA"/>
    <property type="match status" value="1"/>
</dbReference>
<feature type="compositionally biased region" description="Polar residues" evidence="2">
    <location>
        <begin position="15"/>
        <end position="31"/>
    </location>
</feature>
<feature type="compositionally biased region" description="Polar residues" evidence="2">
    <location>
        <begin position="858"/>
        <end position="867"/>
    </location>
</feature>
<name>H0EJD4_GLAL7</name>
<dbReference type="NCBIfam" id="TIGR01456">
    <property type="entry name" value="CECR5"/>
    <property type="match status" value="1"/>
</dbReference>
<dbReference type="InterPro" id="IPR050324">
    <property type="entry name" value="CDP-alcohol_PTase-I"/>
</dbReference>
<feature type="region of interest" description="Disordered" evidence="2">
    <location>
        <begin position="79"/>
        <end position="119"/>
    </location>
</feature>
<dbReference type="AlphaFoldDB" id="H0EJD4"/>
<feature type="coiled-coil region" evidence="1">
    <location>
        <begin position="683"/>
        <end position="745"/>
    </location>
</feature>
<dbReference type="Proteomes" id="UP000005446">
    <property type="component" value="Unassembled WGS sequence"/>
</dbReference>
<dbReference type="GO" id="GO:0046474">
    <property type="term" value="P:glycerophospholipid biosynthetic process"/>
    <property type="evidence" value="ECO:0007669"/>
    <property type="project" value="TreeGrafter"/>
</dbReference>
<sequence>MPSFQDNTAEPARPQTPTNNLLQKVKSNGSTRKFDHNLQHSLPIPGDGAHPGSIEVPATRSSMAETDYLMHSLSLTDRRGSRNSFGASLPIPKSKRQSRLSSVANADGRPTRPGMPAIQPTRDILSSQIQDVKAKITAAAKDMAFAFDIDGVLVHGDRLIPEGQRALEILNGDNELGIKIPHIFLTNGSGKVETARCAQLSKILRNPVSTDQFIQSHTPMSALADYYETVLVVGGENYQCREVAKQYGFKDIVVPNDIYASMPTISPLREHFTAEQRATSTPRDFSKVKINAILVFSDSREYATDLQIIMDLLQSEDGVLGTRKKDPSVDQLPIYFSQGDLLCPTEHPTPRMSQGTFRIALEAIYKAITGHELERVVYGKPELATYKYADEVMTSWMDTIHGEEKLPKNIYMIGDNPASDITGGNMYGWNTCLVRTGVYQGEGNDDENPANFGVFPNVLEAVQTALRKELGQDFMFKWNDNINPVTGENSVASGCHFGPKSSNNVQSSTRYSFETVSYSFLEIFLRELHHCENKFKPRCGQHAAILTRIFIFDIHESARRLLSDRRERVQGITLRTIFFTFGIKSIILFDAQIYQHAIHTRSITVSLIPLPRSSNSNEPSGSFRYQSTQFHQDPQGVFQAMRNIISARDKAIEERDDAVSRMTSCIEERDFSFYRSRREEADHQKTKDALQSMRTQLRNARIELGDKKHEKRKDQDLIQRLYKELKELKAELTFARQNCDGSRSDHQNALEVFESLQHINDSKIAVMWKYVDRLQSYIAHLRGGGSPDSNFEKIMNWQILQKLVVRRKKKSAISECDGLSDVSTIVPLDDAELCPNTHSQNPATPIYEEAQCRGVHTNPCSPTSQKAQKGLMKPPPVSTYAQAISKNAGNEDLGKGKRKPKTKSKEAAVQGTENKAPFNPTNLHPRRLAN</sequence>
<evidence type="ECO:0000313" key="4">
    <source>
        <dbReference type="Proteomes" id="UP000005446"/>
    </source>
</evidence>
<dbReference type="InterPro" id="IPR006357">
    <property type="entry name" value="HAD-SF_hydro_IIA"/>
</dbReference>
<dbReference type="EMBL" id="AGUE01000055">
    <property type="protein sequence ID" value="EHL01327.1"/>
    <property type="molecule type" value="Genomic_DNA"/>
</dbReference>
<organism evidence="3 4">
    <name type="scientific">Glarea lozoyensis (strain ATCC 74030 / MF5533)</name>
    <dbReference type="NCBI Taxonomy" id="1104152"/>
    <lineage>
        <taxon>Eukaryota</taxon>
        <taxon>Fungi</taxon>
        <taxon>Dikarya</taxon>
        <taxon>Ascomycota</taxon>
        <taxon>Pezizomycotina</taxon>
        <taxon>Leotiomycetes</taxon>
        <taxon>Helotiales</taxon>
        <taxon>Helotiaceae</taxon>
        <taxon>Glarea</taxon>
    </lineage>
</organism>
<dbReference type="InterPro" id="IPR006353">
    <property type="entry name" value="HAD-SF_hydro_IIA_CECR5"/>
</dbReference>
<comment type="caution">
    <text evidence="3">The sequence shown here is derived from an EMBL/GenBank/DDBJ whole genome shotgun (WGS) entry which is preliminary data.</text>
</comment>
<dbReference type="InParanoid" id="H0EJD4"/>
<accession>H0EJD4</accession>
<dbReference type="Gene3D" id="3.40.50.1000">
    <property type="entry name" value="HAD superfamily/HAD-like"/>
    <property type="match status" value="2"/>
</dbReference>
<dbReference type="GO" id="GO:0005739">
    <property type="term" value="C:mitochondrion"/>
    <property type="evidence" value="ECO:0007669"/>
    <property type="project" value="TreeGrafter"/>
</dbReference>
<dbReference type="OrthoDB" id="10251048at2759"/>
<feature type="compositionally biased region" description="Polar residues" evidence="2">
    <location>
        <begin position="879"/>
        <end position="888"/>
    </location>
</feature>
<dbReference type="HOGENOM" id="CLU_314495_0_0_1"/>
<keyword evidence="4" id="KW-1185">Reference proteome</keyword>
<protein>
    <submittedName>
        <fullName evidence="3">Putative Uncharacterized CDP-alcohol phosphatidyltransferase class-I family protein C22A12.08c</fullName>
    </submittedName>
</protein>
<dbReference type="PANTHER" id="PTHR14269:SF51">
    <property type="entry name" value="HYPOTHETICAL HAD-SUPERFAMILY HYDROLASE (EUROFUNG)"/>
    <property type="match status" value="1"/>
</dbReference>
<dbReference type="Pfam" id="PF13242">
    <property type="entry name" value="Hydrolase_like"/>
    <property type="match status" value="1"/>
</dbReference>
<dbReference type="SUPFAM" id="SSF56784">
    <property type="entry name" value="HAD-like"/>
    <property type="match status" value="1"/>
</dbReference>
<evidence type="ECO:0000256" key="1">
    <source>
        <dbReference type="SAM" id="Coils"/>
    </source>
</evidence>
<dbReference type="GO" id="GO:0016740">
    <property type="term" value="F:transferase activity"/>
    <property type="evidence" value="ECO:0007669"/>
    <property type="project" value="UniProtKB-KW"/>
</dbReference>
<proteinExistence type="predicted"/>
<dbReference type="InterPro" id="IPR036412">
    <property type="entry name" value="HAD-like_sf"/>
</dbReference>
<evidence type="ECO:0000313" key="3">
    <source>
        <dbReference type="EMBL" id="EHL01327.1"/>
    </source>
</evidence>
<gene>
    <name evidence="3" type="ORF">M7I_2660</name>
</gene>
<dbReference type="Pfam" id="PF13344">
    <property type="entry name" value="Hydrolase_6"/>
    <property type="match status" value="1"/>
</dbReference>
<reference evidence="3 4" key="1">
    <citation type="journal article" date="2012" name="Eukaryot. Cell">
        <title>Genome sequence of the fungus Glarea lozoyensis: the first genome sequence of a species from the Helotiaceae family.</title>
        <authorList>
            <person name="Youssar L."/>
            <person name="Gruening B.A."/>
            <person name="Erxleben A."/>
            <person name="Guenther S."/>
            <person name="Huettel W."/>
        </authorList>
    </citation>
    <scope>NUCLEOTIDE SEQUENCE [LARGE SCALE GENOMIC DNA]</scope>
    <source>
        <strain evidence="4">ATCC 74030 / MF5533</strain>
    </source>
</reference>